<organism evidence="2 3">
    <name type="scientific">Perilla frutescens var. hirtella</name>
    <name type="common">Perilla citriodora</name>
    <name type="synonym">Perilla setoyensis</name>
    <dbReference type="NCBI Taxonomy" id="608512"/>
    <lineage>
        <taxon>Eukaryota</taxon>
        <taxon>Viridiplantae</taxon>
        <taxon>Streptophyta</taxon>
        <taxon>Embryophyta</taxon>
        <taxon>Tracheophyta</taxon>
        <taxon>Spermatophyta</taxon>
        <taxon>Magnoliopsida</taxon>
        <taxon>eudicotyledons</taxon>
        <taxon>Gunneridae</taxon>
        <taxon>Pentapetalae</taxon>
        <taxon>asterids</taxon>
        <taxon>lamiids</taxon>
        <taxon>Lamiales</taxon>
        <taxon>Lamiaceae</taxon>
        <taxon>Nepetoideae</taxon>
        <taxon>Elsholtzieae</taxon>
        <taxon>Perilla</taxon>
    </lineage>
</organism>
<feature type="transmembrane region" description="Helical" evidence="1">
    <location>
        <begin position="37"/>
        <end position="56"/>
    </location>
</feature>
<proteinExistence type="predicted"/>
<dbReference type="Proteomes" id="UP001190926">
    <property type="component" value="Unassembled WGS sequence"/>
</dbReference>
<feature type="transmembrane region" description="Helical" evidence="1">
    <location>
        <begin position="141"/>
        <end position="163"/>
    </location>
</feature>
<feature type="transmembrane region" description="Helical" evidence="1">
    <location>
        <begin position="175"/>
        <end position="195"/>
    </location>
</feature>
<evidence type="ECO:0000313" key="3">
    <source>
        <dbReference type="Proteomes" id="UP001190926"/>
    </source>
</evidence>
<feature type="transmembrane region" description="Helical" evidence="1">
    <location>
        <begin position="109"/>
        <end position="129"/>
    </location>
</feature>
<evidence type="ECO:0000313" key="2">
    <source>
        <dbReference type="EMBL" id="KAH6822302.1"/>
    </source>
</evidence>
<keyword evidence="1" id="KW-0812">Transmembrane</keyword>
<sequence>MDINLTACTLLDNPDDANNCYAKYYDDLVQNHLDSPMAWVGMYVAAASAACSLAMAADAFNGFRSKKLWIPCKYFSLNAFSLTVLAVAMKLPVDITSNMKGINDKLARISSLVLISTAMGNFTTSLGSLENNEIILNSAALCILVTTIAGNVCIHLFQSVSIIYYDGGDALGEEIGCSITMLVLLVTFFSSAVMVPSARRYIESKYNEMHKNVSKKQVEWGEFSGDELRIKVKKYWVMAASGSPQFVMARSSISCTSGLMCLLLALTLVEAHVRLRLVYKQEKARSSGYRWTIDWILFVQSIGVALGTVAPLLRWFVASWFRNSEIGPKSFRDEFKIEKYWTSLLVEWRDRSLPSMIQHRQCRKLLHDSKVLLLNICIGVQILLVAASKLVLLISAKFGNAVFLCFCHTNRPDSTRGSKSRDGTELDFRSYVLLLEGEAKLPEKILKNICNDVDKLIRIGEKDQPKNLIRLLKKSATFNGLRQFDSDQVLSLQSQEPPNCWSLPVVTLTSISIAVTNLTVDKVNQLLASVREGLSIVKLIEKTLDRNGELESIRKAADMVWVGVDLYGKWEEKDLRSTSVRGRTHRETLQNLANIAEKTVKSFTSEAEDILIQNPLNWPVQVIAANSMYRITQTILVGNIEDNKHQTGDELFESLSIIIADILAACLTNLVQVITLKCHRNTINERKESVGRAAILLGECKEILEILQQHELPSLDLEKAASIDQWRASMAHA</sequence>
<dbReference type="PANTHER" id="PTHR35307:SF3">
    <property type="entry name" value="DUF4220 DOMAIN-CONTAINING PROTEIN"/>
    <property type="match status" value="1"/>
</dbReference>
<keyword evidence="3" id="KW-1185">Reference proteome</keyword>
<comment type="caution">
    <text evidence="2">The sequence shown here is derived from an EMBL/GenBank/DDBJ whole genome shotgun (WGS) entry which is preliminary data.</text>
</comment>
<keyword evidence="1" id="KW-0472">Membrane</keyword>
<evidence type="ECO:0000256" key="1">
    <source>
        <dbReference type="SAM" id="Phobius"/>
    </source>
</evidence>
<feature type="transmembrane region" description="Helical" evidence="1">
    <location>
        <begin position="253"/>
        <end position="275"/>
    </location>
</feature>
<gene>
    <name evidence="2" type="ORF">C2S53_019256</name>
</gene>
<reference evidence="2 3" key="1">
    <citation type="journal article" date="2021" name="Nat. Commun.">
        <title>Incipient diploidization of the medicinal plant Perilla within 10,000 years.</title>
        <authorList>
            <person name="Zhang Y."/>
            <person name="Shen Q."/>
            <person name="Leng L."/>
            <person name="Zhang D."/>
            <person name="Chen S."/>
            <person name="Shi Y."/>
            <person name="Ning Z."/>
            <person name="Chen S."/>
        </authorList>
    </citation>
    <scope>NUCLEOTIDE SEQUENCE [LARGE SCALE GENOMIC DNA]</scope>
    <source>
        <strain evidence="3">cv. PC099</strain>
    </source>
</reference>
<keyword evidence="1" id="KW-1133">Transmembrane helix</keyword>
<dbReference type="AlphaFoldDB" id="A0AAD4IVE4"/>
<dbReference type="PANTHER" id="PTHR35307">
    <property type="entry name" value="PROTEIN, PUTATIVE-RELATED"/>
    <property type="match status" value="1"/>
</dbReference>
<feature type="transmembrane region" description="Helical" evidence="1">
    <location>
        <begin position="371"/>
        <end position="394"/>
    </location>
</feature>
<accession>A0AAD4IVE4</accession>
<feature type="transmembrane region" description="Helical" evidence="1">
    <location>
        <begin position="68"/>
        <end position="89"/>
    </location>
</feature>
<feature type="transmembrane region" description="Helical" evidence="1">
    <location>
        <begin position="295"/>
        <end position="317"/>
    </location>
</feature>
<name>A0AAD4IVE4_PERFH</name>
<dbReference type="EMBL" id="SDAM02001380">
    <property type="protein sequence ID" value="KAH6822302.1"/>
    <property type="molecule type" value="Genomic_DNA"/>
</dbReference>
<protein>
    <submittedName>
        <fullName evidence="2">Uncharacterized protein</fullName>
    </submittedName>
</protein>